<evidence type="ECO:0000256" key="1">
    <source>
        <dbReference type="ARBA" id="ARBA00010062"/>
    </source>
</evidence>
<dbReference type="PANTHER" id="PTHR47235:SF1">
    <property type="entry name" value="BLR6548 PROTEIN"/>
    <property type="match status" value="1"/>
</dbReference>
<evidence type="ECO:0000313" key="6">
    <source>
        <dbReference type="Proteomes" id="UP000245998"/>
    </source>
</evidence>
<feature type="domain" description="Leucine-binding protein" evidence="4">
    <location>
        <begin position="51"/>
        <end position="400"/>
    </location>
</feature>
<dbReference type="PROSITE" id="PS51257">
    <property type="entry name" value="PROKAR_LIPOPROTEIN"/>
    <property type="match status" value="1"/>
</dbReference>
<dbReference type="EMBL" id="QCZG01000005">
    <property type="protein sequence ID" value="PWA12784.1"/>
    <property type="molecule type" value="Genomic_DNA"/>
</dbReference>
<evidence type="ECO:0000256" key="3">
    <source>
        <dbReference type="SAM" id="SignalP"/>
    </source>
</evidence>
<comment type="caution">
    <text evidence="5">The sequence shown here is derived from an EMBL/GenBank/DDBJ whole genome shotgun (WGS) entry which is preliminary data.</text>
</comment>
<dbReference type="CDD" id="cd06343">
    <property type="entry name" value="PBP1_ABC_ligand_binding-like"/>
    <property type="match status" value="1"/>
</dbReference>
<dbReference type="InterPro" id="IPR028081">
    <property type="entry name" value="Leu-bd"/>
</dbReference>
<evidence type="ECO:0000259" key="4">
    <source>
        <dbReference type="Pfam" id="PF13458"/>
    </source>
</evidence>
<evidence type="ECO:0000313" key="5">
    <source>
        <dbReference type="EMBL" id="PWA12784.1"/>
    </source>
</evidence>
<dbReference type="PANTHER" id="PTHR47235">
    <property type="entry name" value="BLR6548 PROTEIN"/>
    <property type="match status" value="1"/>
</dbReference>
<reference evidence="5 6" key="1">
    <citation type="submission" date="2018-04" db="EMBL/GenBank/DDBJ databases">
        <title>Camelliibacillus theae gen. nov., sp. nov., isolated from Pu'er tea.</title>
        <authorList>
            <person name="Niu L."/>
        </authorList>
    </citation>
    <scope>NUCLEOTIDE SEQUENCE [LARGE SCALE GENOMIC DNA]</scope>
    <source>
        <strain evidence="5 6">T8</strain>
    </source>
</reference>
<protein>
    <recommendedName>
        <fullName evidence="4">Leucine-binding protein domain-containing protein</fullName>
    </recommendedName>
</protein>
<dbReference type="InterPro" id="IPR028082">
    <property type="entry name" value="Peripla_BP_I"/>
</dbReference>
<organism evidence="5 6">
    <name type="scientific">Pueribacillus theae</name>
    <dbReference type="NCBI Taxonomy" id="2171751"/>
    <lineage>
        <taxon>Bacteria</taxon>
        <taxon>Bacillati</taxon>
        <taxon>Bacillota</taxon>
        <taxon>Bacilli</taxon>
        <taxon>Bacillales</taxon>
        <taxon>Bacillaceae</taxon>
        <taxon>Pueribacillus</taxon>
    </lineage>
</organism>
<accession>A0A2U1K6F2</accession>
<feature type="chain" id="PRO_5015564302" description="Leucine-binding protein domain-containing protein" evidence="3">
    <location>
        <begin position="22"/>
        <end position="422"/>
    </location>
</feature>
<keyword evidence="6" id="KW-1185">Reference proteome</keyword>
<dbReference type="RefSeq" id="WP_116553565.1">
    <property type="nucleotide sequence ID" value="NZ_QCZG01000005.1"/>
</dbReference>
<dbReference type="Pfam" id="PF13458">
    <property type="entry name" value="Peripla_BP_6"/>
    <property type="match status" value="1"/>
</dbReference>
<dbReference type="AlphaFoldDB" id="A0A2U1K6F2"/>
<dbReference type="Gene3D" id="3.40.50.2300">
    <property type="match status" value="2"/>
</dbReference>
<comment type="similarity">
    <text evidence="1">Belongs to the leucine-binding protein family.</text>
</comment>
<name>A0A2U1K6F2_9BACI</name>
<keyword evidence="2 3" id="KW-0732">Signal</keyword>
<gene>
    <name evidence="5" type="ORF">DCC39_03815</name>
</gene>
<dbReference type="Proteomes" id="UP000245998">
    <property type="component" value="Unassembled WGS sequence"/>
</dbReference>
<sequence>MKLSKTYLVLLAAMAMSIVLAACSDKTTGGNNTETDEKNEKTAQGVTDEEILIGHLGPQTGPTAIYDLVRKGIETHFEYVNENGGVNGRKLKLIAYDDQYQPAKTVQLAKKLVDEDKVFAVLGNICTPCNTAAKDYYVQKGVPMVLVNSGAKEFVDPPIDSYMGSAVFNYQAEAKIFLDYAVTKLGAKKIALAYQNDDFGKEFFESAKEAIGNYPDAEIVTEVTFLATDTDFSSQAKKLENANPDAVLNFATPNPAANLKKAMHKIGLDQPDYIVSTVGANDTNLFELAGKEVWEGTYSGGIFPMPETSTNDEDVKLFVERFSKNYPNDPATSFSENGWAVAQVLVEAIKRTEGDLTWENFLNAFYTFDNWDGSLYAGVTFSEDNHYGLTSMFMTEAKDGKIVPITEPITIDPSSGEIKYNE</sequence>
<proteinExistence type="inferred from homology"/>
<dbReference type="SUPFAM" id="SSF53822">
    <property type="entry name" value="Periplasmic binding protein-like I"/>
    <property type="match status" value="1"/>
</dbReference>
<feature type="signal peptide" evidence="3">
    <location>
        <begin position="1"/>
        <end position="21"/>
    </location>
</feature>
<dbReference type="OrthoDB" id="9783240at2"/>
<evidence type="ECO:0000256" key="2">
    <source>
        <dbReference type="ARBA" id="ARBA00022729"/>
    </source>
</evidence>